<reference evidence="2" key="2">
    <citation type="submission" date="2000-08" db="EMBL/GenBank/DDBJ databases">
        <title>Genomic sequence for Arabidopsis thaliana BAC F1N21 from chromosome I.</title>
        <authorList>
            <person name="Johnson-Hopson C."/>
            <person name="Brooks S."/>
            <person name="Buehler E."/>
            <person name="Chao Q."/>
            <person name="Khan S."/>
            <person name="Kim C."/>
            <person name="Shinn P."/>
            <person name="Altafi H."/>
            <person name="Bei Q."/>
            <person name="Chin C."/>
            <person name="Chiou J."/>
            <person name="Choi E."/>
            <person name="Conn L."/>
            <person name="Conway A."/>
            <person name="Gonzales A."/>
            <person name="Hansen N."/>
            <person name="Howing B."/>
            <person name="Koo T."/>
            <person name="Lam B."/>
            <person name="Lee J."/>
            <person name="Lenz C."/>
            <person name="Li J."/>
            <person name="Liu A."/>
            <person name="Liu K."/>
            <person name="Liu S."/>
            <person name="Mukharsky N."/>
            <person name="Nguyen M."/>
            <person name="Palm C."/>
            <person name="Pham P."/>
            <person name="Sakano H."/>
            <person name="Schwartz J."/>
            <person name="Southwick A."/>
            <person name="Thaveri A."/>
            <person name="Toriumi M."/>
            <person name="Vaysberg M."/>
            <person name="Yu G."/>
            <person name="Federspiel N.A."/>
            <person name="Theologis A."/>
            <person name="Ecker J.R."/>
        </authorList>
    </citation>
    <scope>NUCLEOTIDE SEQUENCE</scope>
</reference>
<feature type="transmembrane region" description="Helical" evidence="1">
    <location>
        <begin position="117"/>
        <end position="137"/>
    </location>
</feature>
<evidence type="ECO:0000313" key="2">
    <source>
        <dbReference type="EMBL" id="AAG00258.1"/>
    </source>
</evidence>
<name>Q9FYH4_ARATH</name>
<keyword evidence="1" id="KW-0472">Membrane</keyword>
<reference key="1">
    <citation type="journal article" date="2000" name="Nature">
        <title>Sequence and analysis of chromosome 1 of the plant Arabidopsis thaliana.</title>
        <authorList>
            <person name="Theologis A."/>
            <person name="Ecker J.R."/>
            <person name="Palm C.J."/>
            <person name="Federspiel N.A."/>
            <person name="Kaul S."/>
            <person name="White O."/>
            <person name="Alonso J."/>
            <person name="Altafi H."/>
            <person name="Araujo R."/>
            <person name="Bowman C.L."/>
            <person name="Brooks S.Y."/>
            <person name="Buehler E."/>
            <person name="Chan A."/>
            <person name="Chao Q."/>
            <person name="Chen H."/>
            <person name="Cheuk R.F."/>
            <person name="Chin C.W."/>
            <person name="Chung M.K."/>
            <person name="Conn L."/>
            <person name="Conway A.B."/>
            <person name="Conway A.R."/>
            <person name="Creasy T.H."/>
            <person name="Dewar K."/>
            <person name="Dunn P."/>
            <person name="Etgu P."/>
            <person name="Feldblyum T.V."/>
            <person name="Feng J."/>
            <person name="Fong B."/>
            <person name="Fujii C.Y."/>
            <person name="Gill J.E."/>
            <person name="Goldsmith A.D."/>
            <person name="Haas B."/>
            <person name="Hansen N.F."/>
            <person name="Hughes B."/>
            <person name="Huizar L."/>
            <person name="Hunter J.L."/>
            <person name="Jenkins J."/>
            <person name="Johnson-Hopson C."/>
            <person name="Khan S."/>
            <person name="Khaykin E."/>
            <person name="Kim C.J."/>
            <person name="Koo H.L."/>
            <person name="Kremenetskaia I."/>
            <person name="Kurtz D.B."/>
            <person name="Kwan A."/>
            <person name="Lam B."/>
            <person name="Langin-Hooper S."/>
            <person name="Lee A."/>
            <person name="Lee J.M."/>
            <person name="Lenz C.A."/>
            <person name="Li J.H."/>
            <person name="Li Y."/>
            <person name="Lin X."/>
            <person name="Liu S.X."/>
            <person name="Liu Z.A."/>
            <person name="Luros J.S."/>
            <person name="Maiti R."/>
            <person name="Marziali A."/>
            <person name="Militscher J."/>
            <person name="Miranda M."/>
            <person name="Nguyen M."/>
            <person name="Nierman W.C."/>
            <person name="Osborne B.I."/>
            <person name="Pai G."/>
            <person name="Peterson J."/>
            <person name="Pham P.K."/>
            <person name="Rizzo M."/>
            <person name="Rooney T."/>
            <person name="Rowley D."/>
            <person name="Sakano H."/>
            <person name="Salzberg S.L."/>
            <person name="Schwartz J.R."/>
            <person name="Shinn P."/>
            <person name="Southwick A.M."/>
            <person name="Sun H."/>
            <person name="Tallon L.J."/>
            <person name="Tambunga G."/>
            <person name="Toriumi M.J."/>
            <person name="Town C.D."/>
            <person name="Utterback T."/>
            <person name="Van Aken S."/>
            <person name="Vaysberg M."/>
            <person name="Vysotskaia V.S."/>
            <person name="Walker M."/>
            <person name="Wu D."/>
            <person name="Yu G."/>
            <person name="Fraser C.M."/>
            <person name="Venter J.C."/>
            <person name="Davis R.W."/>
        </authorList>
    </citation>
    <scope>NUCLEOTIDE SEQUENCE [LARGE SCALE GENOMIC DNA]</scope>
    <source>
        <strain>cv. Columbia</strain>
    </source>
</reference>
<keyword evidence="1" id="KW-0812">Transmembrane</keyword>
<accession>Q9FYH4</accession>
<proteinExistence type="predicted"/>
<evidence type="ECO:0000256" key="1">
    <source>
        <dbReference type="SAM" id="Phobius"/>
    </source>
</evidence>
<keyword evidence="1" id="KW-1133">Transmembrane helix</keyword>
<protein>
    <submittedName>
        <fullName evidence="2">F1N21.1</fullName>
    </submittedName>
</protein>
<reference evidence="2" key="3">
    <citation type="submission" date="2000-08" db="EMBL/GenBank/DDBJ databases">
        <authorList>
            <person name="Cheuk R."/>
            <person name="Shinn P."/>
            <person name="Brooks S."/>
            <person name="Buehler E."/>
            <person name="Chao Q."/>
            <person name="Johnson-Hopson C."/>
            <person name="Khan S."/>
            <person name="Kim C."/>
            <person name="Altafi H."/>
            <person name="Bei B."/>
            <person name="Chin C."/>
            <person name="Chiou J."/>
            <person name="Choi E."/>
            <person name="Conn L."/>
            <person name="Conway A."/>
            <person name="Gonzalez A."/>
            <person name="Hansen N."/>
            <person name="Howing B."/>
            <person name="Koo T."/>
            <person name="Lam B."/>
            <person name="Lee J."/>
            <person name="Lenz C."/>
            <person name="Li J."/>
            <person name="Liu A."/>
            <person name="Liu J."/>
            <person name="Liu S."/>
            <person name="Mukharsky N."/>
            <person name="Nguyen M."/>
            <person name="Palm C."/>
            <person name="Pham P."/>
            <person name="Sakano H."/>
            <person name="Schwartz J."/>
            <person name="Southwick A."/>
            <person name="Thaveri A."/>
            <person name="Toriumi M."/>
            <person name="Vaysberg M."/>
            <person name="Yu G."/>
            <person name="Davis R."/>
            <person name="Federspiel N."/>
            <person name="Theologis A."/>
            <person name="Ecker J."/>
        </authorList>
    </citation>
    <scope>NUCLEOTIDE SEQUENCE</scope>
</reference>
<dbReference type="EMBL" id="AC002130">
    <property type="protein sequence ID" value="AAG00258.1"/>
    <property type="molecule type" value="Genomic_DNA"/>
</dbReference>
<organism evidence="2">
    <name type="scientific">Arabidopsis thaliana</name>
    <name type="common">Mouse-ear cress</name>
    <dbReference type="NCBI Taxonomy" id="3702"/>
    <lineage>
        <taxon>Eukaryota</taxon>
        <taxon>Viridiplantae</taxon>
        <taxon>Streptophyta</taxon>
        <taxon>Embryophyta</taxon>
        <taxon>Tracheophyta</taxon>
        <taxon>Spermatophyta</taxon>
        <taxon>Magnoliopsida</taxon>
        <taxon>eudicotyledons</taxon>
        <taxon>Gunneridae</taxon>
        <taxon>Pentapetalae</taxon>
        <taxon>rosids</taxon>
        <taxon>malvids</taxon>
        <taxon>Brassicales</taxon>
        <taxon>Brassicaceae</taxon>
        <taxon>Camelineae</taxon>
        <taxon>Arabidopsis</taxon>
    </lineage>
</organism>
<sequence>MVLAILENNKHWLKFEKIRSRDSHSFTSHTTFDISLRHTHTIYIYDLHIYIILHFHLLSYLQTTLLRFNISSTLSALFCHFITFLLHILDGGEDETRKDCGRLEVEDKDWSKDAEEIIIIIIIIFIFIIIVIIIIIIV</sequence>
<feature type="transmembrane region" description="Helical" evidence="1">
    <location>
        <begin position="68"/>
        <end position="89"/>
    </location>
</feature>
<dbReference type="AlphaFoldDB" id="Q9FYH4"/>
<feature type="transmembrane region" description="Helical" evidence="1">
    <location>
        <begin position="42"/>
        <end position="61"/>
    </location>
</feature>